<organism evidence="1">
    <name type="scientific">Timema douglasi</name>
    <name type="common">Walking stick</name>
    <dbReference type="NCBI Taxonomy" id="61478"/>
    <lineage>
        <taxon>Eukaryota</taxon>
        <taxon>Metazoa</taxon>
        <taxon>Ecdysozoa</taxon>
        <taxon>Arthropoda</taxon>
        <taxon>Hexapoda</taxon>
        <taxon>Insecta</taxon>
        <taxon>Pterygota</taxon>
        <taxon>Neoptera</taxon>
        <taxon>Polyneoptera</taxon>
        <taxon>Phasmatodea</taxon>
        <taxon>Timematodea</taxon>
        <taxon>Timematoidea</taxon>
        <taxon>Timematidae</taxon>
        <taxon>Timema</taxon>
    </lineage>
</organism>
<dbReference type="AlphaFoldDB" id="A0A7R8VLZ3"/>
<protein>
    <submittedName>
        <fullName evidence="1">Uncharacterized protein</fullName>
    </submittedName>
</protein>
<evidence type="ECO:0000313" key="1">
    <source>
        <dbReference type="EMBL" id="CAD7199367.1"/>
    </source>
</evidence>
<name>A0A7R8VLZ3_TIMDO</name>
<proteinExistence type="predicted"/>
<reference evidence="1" key="1">
    <citation type="submission" date="2020-11" db="EMBL/GenBank/DDBJ databases">
        <authorList>
            <person name="Tran Van P."/>
        </authorList>
    </citation>
    <scope>NUCLEOTIDE SEQUENCE</scope>
</reference>
<gene>
    <name evidence="1" type="ORF">TDIB3V08_LOCUS5617</name>
</gene>
<sequence length="149" mass="15944">MNLALYFGCVLEAKGGSREEGGKGKCFKALPMTRRQCCGIGTWLATPSSVSTCAGAMRGDLSVLGLTPLGFLWLPGAGIQCSRYGLQGKRLELITALLHLVSAEELGLSAAGEKKHQEGPWSLWRRIHRPSIDGAESTVGINELDTRTT</sequence>
<accession>A0A7R8VLZ3</accession>
<dbReference type="EMBL" id="OA566745">
    <property type="protein sequence ID" value="CAD7199367.1"/>
    <property type="molecule type" value="Genomic_DNA"/>
</dbReference>